<evidence type="ECO:0000313" key="8">
    <source>
        <dbReference type="Proteomes" id="UP000288716"/>
    </source>
</evidence>
<keyword evidence="3" id="KW-0677">Repeat</keyword>
<dbReference type="PANTHER" id="PTHR12546:SF60">
    <property type="entry name" value="MISFIRE, ISOFORM F"/>
    <property type="match status" value="1"/>
</dbReference>
<dbReference type="SMART" id="SM01202">
    <property type="entry name" value="FerI"/>
    <property type="match status" value="1"/>
</dbReference>
<keyword evidence="2" id="KW-0812">Transmembrane</keyword>
<dbReference type="AlphaFoldDB" id="A0A443SAK8"/>
<dbReference type="Pfam" id="PF00168">
    <property type="entry name" value="C2"/>
    <property type="match status" value="3"/>
</dbReference>
<dbReference type="SUPFAM" id="SSF49562">
    <property type="entry name" value="C2 domain (Calcium/lipid-binding domain, CaLB)"/>
    <property type="match status" value="3"/>
</dbReference>
<keyword evidence="5" id="KW-0472">Membrane</keyword>
<dbReference type="PANTHER" id="PTHR12546">
    <property type="entry name" value="FER-1-LIKE"/>
    <property type="match status" value="1"/>
</dbReference>
<proteinExistence type="predicted"/>
<dbReference type="PROSITE" id="PS50004">
    <property type="entry name" value="C2"/>
    <property type="match status" value="2"/>
</dbReference>
<dbReference type="SMART" id="SM01201">
    <property type="entry name" value="FerB"/>
    <property type="match status" value="1"/>
</dbReference>
<dbReference type="GO" id="GO:0007009">
    <property type="term" value="P:plasma membrane organization"/>
    <property type="evidence" value="ECO:0007669"/>
    <property type="project" value="TreeGrafter"/>
</dbReference>
<sequence>MHEEVDASFKINYCLSEQSTQTGSEMKDTVNETVDSITTPVLINNYNEIEMMTSNTKPQNYEICVTLHEVKLLKPLDGEFLVNIEIGDKKKSTAIKESRERIIINEVFTFDFNTIPAIFFSKILTFSFSRPRKLLRSDRVAGQFNIDLGTVFDQPEHRFYRKWAPLFDSEYELKGYVKCDLLISTPDMVLTAPLIEEDEENIEDNLLIPEAAKAERRKVQYSLNVYRAEGLPSLTRSSLIKGKSNRTLPLNAFVSISFDGINGKTSVCKSTLNPVWNEKISFSGIYPPLCQRIKIEVCNEATGKQVLATHYLDLHQLYSNELHLLPTFGPSYVYLYGIPKSAGFSDLNEGLLYAGRLLLSLQTEPYDNSEEESTPHSRVTVTEATPINPTSQPKDDDFLFFLAINESNLIAKKYINKRISYELSIAHMDELTNESMFEGSIGDSVSMTQRSLGTRESWSIPEGVEEEEMTRSQKTMTIRSISSITTTMSMKERFACFEDKPEHTSPIKAVVCDKQYGYLPLGDTKPCLYSKGSFPDLRRRLYHSNVLLRIATELQLGLTDCEFLAFMNRSEVCRRFRGVIQELTVGCNRFSAMALSSRAIGRNQLDINRCKHREKILESIAAEAVSHYETLNDDNFNDVIRIAYKWLNKLKYLSLEPQDAFPDIFIWMKVENKKVAYAKLKAKDYIFSLIDEDKGRFCGRYHNLLLRSPKSHRSVCNRINVYAWLGPTKYKSYYPHGIISGFDQCDAIDSADVIEAAPPRSLKYSSQQQCQLRAHIYHAVFKSESGGLLNPFVKIIYDNHSLTTQTIEETNGPMWDVTLVLPDVTLYGDKESLKKSPPFIQLEVYDKDLKTNNVKLIGRCDVKCWIRFADEEYSAPELQWKLIGS</sequence>
<dbReference type="OrthoDB" id="6497339at2759"/>
<keyword evidence="4" id="KW-1133">Transmembrane helix</keyword>
<evidence type="ECO:0000256" key="5">
    <source>
        <dbReference type="ARBA" id="ARBA00023136"/>
    </source>
</evidence>
<feature type="domain" description="C2" evidence="6">
    <location>
        <begin position="754"/>
        <end position="881"/>
    </location>
</feature>
<evidence type="ECO:0000259" key="6">
    <source>
        <dbReference type="PROSITE" id="PS50004"/>
    </source>
</evidence>
<reference evidence="7 8" key="1">
    <citation type="journal article" date="2018" name="Gigascience">
        <title>Genomes of trombidid mites reveal novel predicted allergens and laterally-transferred genes associated with secondary metabolism.</title>
        <authorList>
            <person name="Dong X."/>
            <person name="Chaisiri K."/>
            <person name="Xia D."/>
            <person name="Armstrong S.D."/>
            <person name="Fang Y."/>
            <person name="Donnelly M.J."/>
            <person name="Kadowaki T."/>
            <person name="McGarry J.W."/>
            <person name="Darby A.C."/>
            <person name="Makepeace B.L."/>
        </authorList>
    </citation>
    <scope>NUCLEOTIDE SEQUENCE [LARGE SCALE GENOMIC DNA]</scope>
    <source>
        <strain evidence="7">UoL-UT</strain>
    </source>
</reference>
<dbReference type="EMBL" id="NCKV01004706">
    <property type="protein sequence ID" value="RWS24573.1"/>
    <property type="molecule type" value="Genomic_DNA"/>
</dbReference>
<comment type="subcellular location">
    <subcellularLocation>
        <location evidence="1">Membrane</location>
        <topology evidence="1">Single-pass membrane protein</topology>
    </subcellularLocation>
</comment>
<dbReference type="VEuPathDB" id="VectorBase:LDEU007467"/>
<name>A0A443SAK8_9ACAR</name>
<evidence type="ECO:0000313" key="7">
    <source>
        <dbReference type="EMBL" id="RWS24573.1"/>
    </source>
</evidence>
<dbReference type="SMART" id="SM00239">
    <property type="entry name" value="C2"/>
    <property type="match status" value="3"/>
</dbReference>
<dbReference type="STRING" id="299467.A0A443SAK8"/>
<dbReference type="Gene3D" id="2.60.40.150">
    <property type="entry name" value="C2 domain"/>
    <property type="match status" value="3"/>
</dbReference>
<dbReference type="InterPro" id="IPR037721">
    <property type="entry name" value="Ferlin"/>
</dbReference>
<comment type="caution">
    <text evidence="7">The sequence shown here is derived from an EMBL/GenBank/DDBJ whole genome shotgun (WGS) entry which is preliminary data.</text>
</comment>
<dbReference type="InterPro" id="IPR012561">
    <property type="entry name" value="Ferlin_B-domain"/>
</dbReference>
<dbReference type="GO" id="GO:0016020">
    <property type="term" value="C:membrane"/>
    <property type="evidence" value="ECO:0007669"/>
    <property type="project" value="UniProtKB-SubCell"/>
</dbReference>
<feature type="domain" description="C2" evidence="6">
    <location>
        <begin position="198"/>
        <end position="327"/>
    </location>
</feature>
<dbReference type="Proteomes" id="UP000288716">
    <property type="component" value="Unassembled WGS sequence"/>
</dbReference>
<gene>
    <name evidence="7" type="ORF">B4U80_13199</name>
</gene>
<accession>A0A443SAK8</accession>
<protein>
    <submittedName>
        <fullName evidence="7">Otoferlin-like protein</fullName>
    </submittedName>
</protein>
<organism evidence="7 8">
    <name type="scientific">Leptotrombidium deliense</name>
    <dbReference type="NCBI Taxonomy" id="299467"/>
    <lineage>
        <taxon>Eukaryota</taxon>
        <taxon>Metazoa</taxon>
        <taxon>Ecdysozoa</taxon>
        <taxon>Arthropoda</taxon>
        <taxon>Chelicerata</taxon>
        <taxon>Arachnida</taxon>
        <taxon>Acari</taxon>
        <taxon>Acariformes</taxon>
        <taxon>Trombidiformes</taxon>
        <taxon>Prostigmata</taxon>
        <taxon>Anystina</taxon>
        <taxon>Parasitengona</taxon>
        <taxon>Trombiculoidea</taxon>
        <taxon>Trombiculidae</taxon>
        <taxon>Leptotrombidium</taxon>
    </lineage>
</organism>
<dbReference type="InterPro" id="IPR035892">
    <property type="entry name" value="C2_domain_sf"/>
</dbReference>
<feature type="non-terminal residue" evidence="7">
    <location>
        <position position="885"/>
    </location>
</feature>
<evidence type="ECO:0000256" key="2">
    <source>
        <dbReference type="ARBA" id="ARBA00022692"/>
    </source>
</evidence>
<keyword evidence="8" id="KW-1185">Reference proteome</keyword>
<dbReference type="InterPro" id="IPR000008">
    <property type="entry name" value="C2_dom"/>
</dbReference>
<dbReference type="Pfam" id="PF08150">
    <property type="entry name" value="FerB"/>
    <property type="match status" value="1"/>
</dbReference>
<evidence type="ECO:0000256" key="1">
    <source>
        <dbReference type="ARBA" id="ARBA00004167"/>
    </source>
</evidence>
<dbReference type="InterPro" id="IPR012968">
    <property type="entry name" value="FerIin_dom"/>
</dbReference>
<evidence type="ECO:0000256" key="4">
    <source>
        <dbReference type="ARBA" id="ARBA00022989"/>
    </source>
</evidence>
<evidence type="ECO:0000256" key="3">
    <source>
        <dbReference type="ARBA" id="ARBA00022737"/>
    </source>
</evidence>